<dbReference type="RefSeq" id="XP_014491791.1">
    <property type="nucleotide sequence ID" value="XM_014636305.1"/>
</dbReference>
<gene>
    <name evidence="4" type="primary">LOC106754289</name>
</gene>
<evidence type="ECO:0000256" key="1">
    <source>
        <dbReference type="SAM" id="MobiDB-lite"/>
    </source>
</evidence>
<accession>A0A1S3TDG8</accession>
<dbReference type="Pfam" id="PF07727">
    <property type="entry name" value="RVT_2"/>
    <property type="match status" value="1"/>
</dbReference>
<dbReference type="KEGG" id="vra:106754289"/>
<feature type="non-terminal residue" evidence="4">
    <location>
        <position position="356"/>
    </location>
</feature>
<dbReference type="PANTHER" id="PTHR11439">
    <property type="entry name" value="GAG-POL-RELATED RETROTRANSPOSON"/>
    <property type="match status" value="1"/>
</dbReference>
<organism evidence="3 4">
    <name type="scientific">Vigna radiata var. radiata</name>
    <name type="common">Mung bean</name>
    <name type="synonym">Phaseolus aureus</name>
    <dbReference type="NCBI Taxonomy" id="3916"/>
    <lineage>
        <taxon>Eukaryota</taxon>
        <taxon>Viridiplantae</taxon>
        <taxon>Streptophyta</taxon>
        <taxon>Embryophyta</taxon>
        <taxon>Tracheophyta</taxon>
        <taxon>Spermatophyta</taxon>
        <taxon>Magnoliopsida</taxon>
        <taxon>eudicotyledons</taxon>
        <taxon>Gunneridae</taxon>
        <taxon>Pentapetalae</taxon>
        <taxon>rosids</taxon>
        <taxon>fabids</taxon>
        <taxon>Fabales</taxon>
        <taxon>Fabaceae</taxon>
        <taxon>Papilionoideae</taxon>
        <taxon>50 kb inversion clade</taxon>
        <taxon>NPAAA clade</taxon>
        <taxon>indigoferoid/millettioid clade</taxon>
        <taxon>Phaseoleae</taxon>
        <taxon>Vigna</taxon>
    </lineage>
</organism>
<feature type="region of interest" description="Disordered" evidence="1">
    <location>
        <begin position="62"/>
        <end position="100"/>
    </location>
</feature>
<dbReference type="OrthoDB" id="1411639at2759"/>
<proteinExistence type="predicted"/>
<keyword evidence="3" id="KW-1185">Reference proteome</keyword>
<protein>
    <submittedName>
        <fullName evidence="4">Uncharacterized protein LOC106754289</fullName>
    </submittedName>
</protein>
<dbReference type="GeneID" id="106754289"/>
<name>A0A1S3TDG8_VIGRR</name>
<sequence length="356" mass="39838">MSADVTFFEDTPFFLSSVEDRSSVQQMFPLPSCDPLIIPASVPQTQNVNDTVPPPLLTYQRRRQSQTQNNGDHRDSSPPPSDPQTMDPSSSSSSLDSDNDLPIALRKGIRSTRNPYPIYNFLSYHRLSPSYFSFVSSLSSLKTPNNIHEALDHPGWRQAMVDEMQALDHNGTWDLVPLPPGKKPVGCRWVYAIKVGPTGNDITRITQLKNHLFNHFQTKDLGRLKYFLGIEVAQSKEGVIISQRKYALDILEETGLTNCKPIDSPMDSNQKLMRDQGEPFSDPERYRRLVGKLIYLTITRPDLSYPVGIIGNPGQGLLYEDKGSTQIEGYCDADWAGSPIDRRSTTGYCVLLGGNL</sequence>
<reference evidence="4" key="1">
    <citation type="submission" date="2025-08" db="UniProtKB">
        <authorList>
            <consortium name="RefSeq"/>
        </authorList>
    </citation>
    <scope>IDENTIFICATION</scope>
    <source>
        <tissue evidence="4">Leaf</tissue>
    </source>
</reference>
<dbReference type="InterPro" id="IPR013103">
    <property type="entry name" value="RVT_2"/>
</dbReference>
<evidence type="ECO:0000313" key="4">
    <source>
        <dbReference type="RefSeq" id="XP_014491791.1"/>
    </source>
</evidence>
<feature type="domain" description="Reverse transcriptase Ty1/copia-type" evidence="2">
    <location>
        <begin position="198"/>
        <end position="266"/>
    </location>
</feature>
<feature type="compositionally biased region" description="Low complexity" evidence="1">
    <location>
        <begin position="83"/>
        <end position="100"/>
    </location>
</feature>
<dbReference type="Proteomes" id="UP000087766">
    <property type="component" value="Unplaced"/>
</dbReference>
<evidence type="ECO:0000259" key="2">
    <source>
        <dbReference type="Pfam" id="PF07727"/>
    </source>
</evidence>
<dbReference type="STRING" id="3916.A0A1S3TDG8"/>
<dbReference type="AlphaFoldDB" id="A0A1S3TDG8"/>
<evidence type="ECO:0000313" key="3">
    <source>
        <dbReference type="Proteomes" id="UP000087766"/>
    </source>
</evidence>
<dbReference type="PANTHER" id="PTHR11439:SF484">
    <property type="entry name" value="REVERSE TRANSCRIPTASE TY1_COPIA-TYPE DOMAIN-CONTAINING PROTEIN"/>
    <property type="match status" value="1"/>
</dbReference>